<reference evidence="1" key="1">
    <citation type="journal article" date="2021" name="Proc. Natl. Acad. Sci. U.S.A.">
        <title>Global biogeography of chemosynthetic symbionts reveals both localized and globally distributed symbiont groups. .</title>
        <authorList>
            <person name="Osvatic J.T."/>
            <person name="Wilkins L.G.E."/>
            <person name="Leibrecht L."/>
            <person name="Leray M."/>
            <person name="Zauner S."/>
            <person name="Polzin J."/>
            <person name="Camacho Y."/>
            <person name="Gros O."/>
            <person name="van Gils J.A."/>
            <person name="Eisen J.A."/>
            <person name="Petersen J.M."/>
            <person name="Yuen B."/>
        </authorList>
    </citation>
    <scope>NUCLEOTIDE SEQUENCE</scope>
    <source>
        <strain evidence="1">MAGclacostrist055</strain>
    </source>
</reference>
<protein>
    <submittedName>
        <fullName evidence="1">Uncharacterized protein</fullName>
    </submittedName>
</protein>
<dbReference type="EMBL" id="JAEPCR010000005">
    <property type="protein sequence ID" value="MCG7977026.1"/>
    <property type="molecule type" value="Genomic_DNA"/>
</dbReference>
<name>A0A9E4NH07_9GAMM</name>
<evidence type="ECO:0000313" key="1">
    <source>
        <dbReference type="EMBL" id="MCG7977026.1"/>
    </source>
</evidence>
<dbReference type="AlphaFoldDB" id="A0A9E4NH07"/>
<evidence type="ECO:0000313" key="2">
    <source>
        <dbReference type="Proteomes" id="UP000886674"/>
    </source>
</evidence>
<organism evidence="1 2">
    <name type="scientific">Candidatus Thiodiazotropha taylori</name>
    <dbReference type="NCBI Taxonomy" id="2792791"/>
    <lineage>
        <taxon>Bacteria</taxon>
        <taxon>Pseudomonadati</taxon>
        <taxon>Pseudomonadota</taxon>
        <taxon>Gammaproteobacteria</taxon>
        <taxon>Chromatiales</taxon>
        <taxon>Sedimenticolaceae</taxon>
        <taxon>Candidatus Thiodiazotropha</taxon>
    </lineage>
</organism>
<sequence>MGDITARCDKCGGELELIDTHVSMQKFRCKKCGHESYVHFSISTDDIRNKYSSGVDLSIEWGAEPTKKEIMHLRKVFPDFKSYSVDELINKWELEKQWYLGYYQRERASELKDIAQGYGLTIMEGKP</sequence>
<accession>A0A9E4NH07</accession>
<gene>
    <name evidence="1" type="ORF">JAY77_02615</name>
</gene>
<proteinExistence type="predicted"/>
<dbReference type="Proteomes" id="UP000886674">
    <property type="component" value="Unassembled WGS sequence"/>
</dbReference>
<comment type="caution">
    <text evidence="1">The sequence shown here is derived from an EMBL/GenBank/DDBJ whole genome shotgun (WGS) entry which is preliminary data.</text>
</comment>